<evidence type="ECO:0000256" key="3">
    <source>
        <dbReference type="ARBA" id="ARBA00022643"/>
    </source>
</evidence>
<organism evidence="6 7">
    <name type="scientific">Undibacterium hunanense</name>
    <dbReference type="NCBI Taxonomy" id="2762292"/>
    <lineage>
        <taxon>Bacteria</taxon>
        <taxon>Pseudomonadati</taxon>
        <taxon>Pseudomonadota</taxon>
        <taxon>Betaproteobacteria</taxon>
        <taxon>Burkholderiales</taxon>
        <taxon>Oxalobacteraceae</taxon>
        <taxon>Undibacterium</taxon>
    </lineage>
</organism>
<dbReference type="EMBL" id="JACOGF010000006">
    <property type="protein sequence ID" value="MBC3918538.1"/>
    <property type="molecule type" value="Genomic_DNA"/>
</dbReference>
<dbReference type="PANTHER" id="PTHR43408">
    <property type="entry name" value="FMN REDUCTASE (NADPH)"/>
    <property type="match status" value="1"/>
</dbReference>
<evidence type="ECO:0000313" key="7">
    <source>
        <dbReference type="Proteomes" id="UP000650424"/>
    </source>
</evidence>
<keyword evidence="4 6" id="KW-0560">Oxidoreductase</keyword>
<dbReference type="GO" id="GO:0052873">
    <property type="term" value="F:FMN reductase (NADPH) activity"/>
    <property type="evidence" value="ECO:0007669"/>
    <property type="project" value="UniProtKB-EC"/>
</dbReference>
<proteinExistence type="inferred from homology"/>
<evidence type="ECO:0000256" key="2">
    <source>
        <dbReference type="ARBA" id="ARBA00022630"/>
    </source>
</evidence>
<gene>
    <name evidence="6" type="primary">ssuE</name>
    <name evidence="6" type="ORF">H8L32_13680</name>
</gene>
<keyword evidence="3" id="KW-0288">FMN</keyword>
<dbReference type="Gene3D" id="3.40.50.360">
    <property type="match status" value="1"/>
</dbReference>
<dbReference type="Pfam" id="PF03358">
    <property type="entry name" value="FMN_red"/>
    <property type="match status" value="1"/>
</dbReference>
<dbReference type="InterPro" id="IPR020048">
    <property type="entry name" value="NADPH-dep_FMN_reduc_SsuE"/>
</dbReference>
<evidence type="ECO:0000313" key="6">
    <source>
        <dbReference type="EMBL" id="MBC3918538.1"/>
    </source>
</evidence>
<keyword evidence="2" id="KW-0285">Flavoprotein</keyword>
<dbReference type="SUPFAM" id="SSF52218">
    <property type="entry name" value="Flavoproteins"/>
    <property type="match status" value="1"/>
</dbReference>
<dbReference type="InterPro" id="IPR005025">
    <property type="entry name" value="FMN_Rdtase-like_dom"/>
</dbReference>
<evidence type="ECO:0000256" key="4">
    <source>
        <dbReference type="ARBA" id="ARBA00023002"/>
    </source>
</evidence>
<keyword evidence="7" id="KW-1185">Reference proteome</keyword>
<dbReference type="Proteomes" id="UP000650424">
    <property type="component" value="Unassembled WGS sequence"/>
</dbReference>
<dbReference type="EC" id="1.5.1.38" evidence="6"/>
<dbReference type="InterPro" id="IPR029039">
    <property type="entry name" value="Flavoprotein-like_sf"/>
</dbReference>
<feature type="domain" description="NADPH-dependent FMN reductase-like" evidence="5">
    <location>
        <begin position="1"/>
        <end position="141"/>
    </location>
</feature>
<dbReference type="InterPro" id="IPR051814">
    <property type="entry name" value="NAD(P)H-dep_FMN_reductase"/>
</dbReference>
<dbReference type="NCBIfam" id="TIGR03567">
    <property type="entry name" value="FMN_reduc_SsuE"/>
    <property type="match status" value="1"/>
</dbReference>
<reference evidence="6 7" key="1">
    <citation type="submission" date="2020-08" db="EMBL/GenBank/DDBJ databases">
        <title>Novel species isolated from subtropical streams in China.</title>
        <authorList>
            <person name="Lu H."/>
        </authorList>
    </citation>
    <scope>NUCLEOTIDE SEQUENCE [LARGE SCALE GENOMIC DNA]</scope>
    <source>
        <strain evidence="6 7">CY18W</strain>
    </source>
</reference>
<sequence length="196" mass="20791">MTILLLSGSPSSPSRSARLLNFIGERLNELGQRTVSLHVRDLPAQALLHADFSDPELLAAKALLAKAEAIVIATPIYKAAYSGLLKSFLDILPQDGLDGKIVLPVATGGSQSHMLALDYGLRPVLAALSARHILSSIYATDSQVVWTDGQGLQLDDAISRRVQDGTHLLLDSLVSLQRGKPAGQAVQSPILNGLPC</sequence>
<evidence type="ECO:0000256" key="1">
    <source>
        <dbReference type="ARBA" id="ARBA00005990"/>
    </source>
</evidence>
<name>A0ABR6ZRL8_9BURK</name>
<protein>
    <submittedName>
        <fullName evidence="6">NADPH-dependent FMN reductase</fullName>
        <ecNumber evidence="6">1.5.1.38</ecNumber>
    </submittedName>
</protein>
<accession>A0ABR6ZRL8</accession>
<comment type="caution">
    <text evidence="6">The sequence shown here is derived from an EMBL/GenBank/DDBJ whole genome shotgun (WGS) entry which is preliminary data.</text>
</comment>
<dbReference type="RefSeq" id="WP_186947794.1">
    <property type="nucleotide sequence ID" value="NZ_JACOGF010000006.1"/>
</dbReference>
<dbReference type="PANTHER" id="PTHR43408:SF1">
    <property type="entry name" value="FMN REDUCTASE (NADPH)"/>
    <property type="match status" value="1"/>
</dbReference>
<comment type="similarity">
    <text evidence="1">Belongs to the SsuE family.</text>
</comment>
<evidence type="ECO:0000259" key="5">
    <source>
        <dbReference type="Pfam" id="PF03358"/>
    </source>
</evidence>